<feature type="binding site" evidence="1">
    <location>
        <position position="41"/>
    </location>
    <ligand>
        <name>S-adenosyl-L-methionine</name>
        <dbReference type="ChEBI" id="CHEBI:59789"/>
    </ligand>
</feature>
<dbReference type="SUPFAM" id="SSF53335">
    <property type="entry name" value="S-adenosyl-L-methionine-dependent methyltransferases"/>
    <property type="match status" value="1"/>
</dbReference>
<dbReference type="EMBL" id="SNXI01000006">
    <property type="protein sequence ID" value="TDP37555.1"/>
    <property type="molecule type" value="Genomic_DNA"/>
</dbReference>
<dbReference type="RefSeq" id="WP_133539408.1">
    <property type="nucleotide sequence ID" value="NZ_SNXI01000006.1"/>
</dbReference>
<feature type="site" description="Interaction with substrate rRNA" evidence="1">
    <location>
        <position position="3"/>
    </location>
</feature>
<dbReference type="InterPro" id="IPR029063">
    <property type="entry name" value="SAM-dependent_MTases_sf"/>
</dbReference>
<comment type="subunit">
    <text evidence="1">Monomer.</text>
</comment>
<dbReference type="EC" id="2.1.1.266" evidence="1"/>
<feature type="binding site" evidence="1">
    <location>
        <position position="102"/>
    </location>
    <ligand>
        <name>S-adenosyl-L-methionine</name>
        <dbReference type="ChEBI" id="CHEBI:59789"/>
    </ligand>
</feature>
<keyword evidence="1" id="KW-0698">rRNA processing</keyword>
<dbReference type="GO" id="GO:0036307">
    <property type="term" value="F:23S rRNA (adenine(2030)-N(6))-methyltransferase activity"/>
    <property type="evidence" value="ECO:0007669"/>
    <property type="project" value="UniProtKB-UniRule"/>
</dbReference>
<name>A0A4R6PI85_9GAMM</name>
<feature type="binding site" evidence="1">
    <location>
        <position position="170"/>
    </location>
    <ligand>
        <name>S-adenosyl-L-methionine</name>
        <dbReference type="ChEBI" id="CHEBI:59789"/>
    </ligand>
</feature>
<sequence length="288" mass="31951">MNYRHSYHAGNFADVFKHLLLTRALVYLNKKPKPYMVMDTHGGIGRYNLSGEEAQKTQEFEQGILRLLEAQDLPAFTDDFVACVKQLNADSAPSDITQYPGSPWLSQALMRAGDRLIVCELHRDDATTLKTNLAPLKTQAKLEVLAPQDGYQALSAKLPPREKRGLVLIDPPFEQTDEYDQVVTALNAALKRWQSGSYAVWFPIKDPVKTAAFYDNVAALENVPKTLLIELMIRTPDEGSGLSGCGFVWLNPPFGVVNELAQILPFLQNLLGQSAGASASCRWLVEES</sequence>
<dbReference type="Gene3D" id="3.40.50.150">
    <property type="entry name" value="Vaccinia Virus protein VP39"/>
    <property type="match status" value="1"/>
</dbReference>
<keyword evidence="3" id="KW-1185">Reference proteome</keyword>
<comment type="caution">
    <text evidence="2">The sequence shown here is derived from an EMBL/GenBank/DDBJ whole genome shotgun (WGS) entry which is preliminary data.</text>
</comment>
<feature type="binding site" evidence="1">
    <location>
        <position position="18"/>
    </location>
    <ligand>
        <name>S-adenosyl-L-methionine</name>
        <dbReference type="ChEBI" id="CHEBI:59789"/>
    </ligand>
</feature>
<evidence type="ECO:0000313" key="3">
    <source>
        <dbReference type="Proteomes" id="UP000295531"/>
    </source>
</evidence>
<feature type="binding site" evidence="1">
    <location>
        <position position="120"/>
    </location>
    <ligand>
        <name>S-adenosyl-L-methionine</name>
        <dbReference type="ChEBI" id="CHEBI:59789"/>
    </ligand>
</feature>
<keyword evidence="1" id="KW-0949">S-adenosyl-L-methionine</keyword>
<reference evidence="2 3" key="1">
    <citation type="submission" date="2019-03" db="EMBL/GenBank/DDBJ databases">
        <title>Freshwater and sediment microbial communities from various areas in North America, analyzing microbe dynamics in response to fracking.</title>
        <authorList>
            <person name="Lamendella R."/>
        </authorList>
    </citation>
    <scope>NUCLEOTIDE SEQUENCE [LARGE SCALE GENOMIC DNA]</scope>
    <source>
        <strain evidence="2 3">18_TX</strain>
    </source>
</reference>
<dbReference type="GO" id="GO:0005829">
    <property type="term" value="C:cytosol"/>
    <property type="evidence" value="ECO:0007669"/>
    <property type="project" value="TreeGrafter"/>
</dbReference>
<keyword evidence="1 2" id="KW-0808">Transferase</keyword>
<protein>
    <recommendedName>
        <fullName evidence="1">Ribosomal RNA large subunit methyltransferase J</fullName>
        <ecNumber evidence="1">2.1.1.266</ecNumber>
    </recommendedName>
    <alternativeName>
        <fullName evidence="1">23S rRNA (adenine(2030)-N6)-methyltransferase</fullName>
    </alternativeName>
    <alternativeName>
        <fullName evidence="1">23S rRNA m6A2030 methyltransferase</fullName>
    </alternativeName>
</protein>
<feature type="binding site" evidence="1">
    <location>
        <begin position="149"/>
        <end position="150"/>
    </location>
    <ligand>
        <name>S-adenosyl-L-methionine</name>
        <dbReference type="ChEBI" id="CHEBI:59789"/>
    </ligand>
</feature>
<comment type="catalytic activity">
    <reaction evidence="1">
        <text>adenosine(2030) in 23S rRNA + S-adenosyl-L-methionine = N(6)-methyladenosine(2030) in 23S rRNA + S-adenosyl-L-homocysteine + H(+)</text>
        <dbReference type="Rhea" id="RHEA:43736"/>
        <dbReference type="Rhea" id="RHEA-COMP:10668"/>
        <dbReference type="Rhea" id="RHEA-COMP:10669"/>
        <dbReference type="ChEBI" id="CHEBI:15378"/>
        <dbReference type="ChEBI" id="CHEBI:57856"/>
        <dbReference type="ChEBI" id="CHEBI:59789"/>
        <dbReference type="ChEBI" id="CHEBI:74411"/>
        <dbReference type="ChEBI" id="CHEBI:74449"/>
        <dbReference type="EC" id="2.1.1.266"/>
    </reaction>
</comment>
<gene>
    <name evidence="1" type="primary">rlmJ</name>
    <name evidence="2" type="ORF">DEU29_10617</name>
</gene>
<dbReference type="PANTHER" id="PTHR37426:SF1">
    <property type="entry name" value="RIBOSOMAL RNA LARGE SUBUNIT METHYLTRANSFERASE J"/>
    <property type="match status" value="1"/>
</dbReference>
<dbReference type="AlphaFoldDB" id="A0A4R6PI85"/>
<dbReference type="PANTHER" id="PTHR37426">
    <property type="entry name" value="RIBOSOMAL RNA LARGE SUBUNIT METHYLTRANSFERASE J"/>
    <property type="match status" value="1"/>
</dbReference>
<accession>A0A4R6PI85</accession>
<comment type="function">
    <text evidence="1">Specifically methylates the adenine in position 2030 of 23S rRNA.</text>
</comment>
<feature type="active site" description="Proton acceptor" evidence="1">
    <location>
        <position position="170"/>
    </location>
</feature>
<dbReference type="HAMAP" id="MF_00934">
    <property type="entry name" value="23SrRNA_methyltr_J"/>
    <property type="match status" value="1"/>
</dbReference>
<comment type="similarity">
    <text evidence="1">Belongs to the RlmJ family.</text>
</comment>
<dbReference type="GO" id="GO:0070475">
    <property type="term" value="P:rRNA base methylation"/>
    <property type="evidence" value="ECO:0007669"/>
    <property type="project" value="UniProtKB-UniRule"/>
</dbReference>
<keyword evidence="1 2" id="KW-0489">Methyltransferase</keyword>
<dbReference type="Proteomes" id="UP000295531">
    <property type="component" value="Unassembled WGS sequence"/>
</dbReference>
<evidence type="ECO:0000313" key="2">
    <source>
        <dbReference type="EMBL" id="TDP37555.1"/>
    </source>
</evidence>
<keyword evidence="1" id="KW-0694">RNA-binding</keyword>
<dbReference type="GO" id="GO:0003723">
    <property type="term" value="F:RNA binding"/>
    <property type="evidence" value="ECO:0007669"/>
    <property type="project" value="UniProtKB-UniRule"/>
</dbReference>
<dbReference type="Pfam" id="PF04378">
    <property type="entry name" value="RsmJ"/>
    <property type="match status" value="1"/>
</dbReference>
<proteinExistence type="inferred from homology"/>
<organism evidence="2 3">
    <name type="scientific">Idiomarina aquatica</name>
    <dbReference type="NCBI Taxonomy" id="1327752"/>
    <lineage>
        <taxon>Bacteria</taxon>
        <taxon>Pseudomonadati</taxon>
        <taxon>Pseudomonadota</taxon>
        <taxon>Gammaproteobacteria</taxon>
        <taxon>Alteromonadales</taxon>
        <taxon>Idiomarinaceae</taxon>
        <taxon>Idiomarina</taxon>
    </lineage>
</organism>
<dbReference type="InterPro" id="IPR007473">
    <property type="entry name" value="RlmJ"/>
</dbReference>
<evidence type="ECO:0000256" key="1">
    <source>
        <dbReference type="HAMAP-Rule" id="MF_00934"/>
    </source>
</evidence>
<dbReference type="OrthoDB" id="9791274at2"/>